<accession>A0AAJ4W821</accession>
<proteinExistence type="predicted"/>
<dbReference type="Proteomes" id="UP000226420">
    <property type="component" value="Unassembled WGS sequence"/>
</dbReference>
<keyword evidence="1" id="KW-1133">Transmembrane helix</keyword>
<name>A0AAJ4W821_9GAMM</name>
<comment type="caution">
    <text evidence="2">The sequence shown here is derived from an EMBL/GenBank/DDBJ whole genome shotgun (WGS) entry which is preliminary data.</text>
</comment>
<gene>
    <name evidence="2" type="ORF">SAMN02745723_101340</name>
</gene>
<sequence>MGKIKLFFISIIAILFVCIAMFYFFRPTSLDLNEFECKAEINIDEVSDEIIYKNLKISLLFKDSQHGIFNIYGYVDSPSKKPTKVARIVNFNYVSTGNRIQIEQGRIDKYNNDTASDDLLPEFLSNRTAVFRIEQLNVVDYIIYDDVSPVFVCSRTY</sequence>
<protein>
    <submittedName>
        <fullName evidence="2">FidL-like putative membrane protein</fullName>
    </submittedName>
</protein>
<evidence type="ECO:0000313" key="2">
    <source>
        <dbReference type="EMBL" id="SFC08417.1"/>
    </source>
</evidence>
<dbReference type="EMBL" id="FOLW01000001">
    <property type="protein sequence ID" value="SFC08417.1"/>
    <property type="molecule type" value="Genomic_DNA"/>
</dbReference>
<keyword evidence="1" id="KW-0472">Membrane</keyword>
<evidence type="ECO:0000256" key="1">
    <source>
        <dbReference type="SAM" id="Phobius"/>
    </source>
</evidence>
<evidence type="ECO:0000313" key="3">
    <source>
        <dbReference type="Proteomes" id="UP000226420"/>
    </source>
</evidence>
<keyword evidence="1" id="KW-0812">Transmembrane</keyword>
<feature type="transmembrane region" description="Helical" evidence="1">
    <location>
        <begin position="6"/>
        <end position="25"/>
    </location>
</feature>
<reference evidence="2 3" key="1">
    <citation type="submission" date="2016-10" db="EMBL/GenBank/DDBJ databases">
        <authorList>
            <person name="Varghese N."/>
            <person name="Submissions S."/>
        </authorList>
    </citation>
    <scope>NUCLEOTIDE SEQUENCE [LARGE SCALE GENOMIC DNA]</scope>
    <source>
        <strain evidence="2 3">DSM 5563</strain>
    </source>
</reference>
<organism evidence="2 3">
    <name type="scientific">Pragia fontium DSM 5563 = ATCC 49100</name>
    <dbReference type="NCBI Taxonomy" id="1122977"/>
    <lineage>
        <taxon>Bacteria</taxon>
        <taxon>Pseudomonadati</taxon>
        <taxon>Pseudomonadota</taxon>
        <taxon>Gammaproteobacteria</taxon>
        <taxon>Enterobacterales</taxon>
        <taxon>Budviciaceae</taxon>
        <taxon>Pragia</taxon>
    </lineage>
</organism>
<dbReference type="AlphaFoldDB" id="A0AAJ4W821"/>
<dbReference type="RefSeq" id="WP_047779985.1">
    <property type="nucleotide sequence ID" value="NZ_FOLW01000001.1"/>
</dbReference>